<feature type="region of interest" description="Disordered" evidence="1">
    <location>
        <begin position="1"/>
        <end position="37"/>
    </location>
</feature>
<keyword evidence="3" id="KW-1185">Reference proteome</keyword>
<evidence type="ECO:0008006" key="4">
    <source>
        <dbReference type="Google" id="ProtNLM"/>
    </source>
</evidence>
<evidence type="ECO:0000313" key="2">
    <source>
        <dbReference type="EMBL" id="KAG5928407.1"/>
    </source>
</evidence>
<comment type="caution">
    <text evidence="2">The sequence shown here is derived from an EMBL/GenBank/DDBJ whole genome shotgun (WGS) entry which is preliminary data.</text>
</comment>
<name>A0A8K0NKN1_9HYPO</name>
<dbReference type="Proteomes" id="UP000811619">
    <property type="component" value="Unassembled WGS sequence"/>
</dbReference>
<evidence type="ECO:0000313" key="3">
    <source>
        <dbReference type="Proteomes" id="UP000811619"/>
    </source>
</evidence>
<organism evidence="2 3">
    <name type="scientific">Claviceps africana</name>
    <dbReference type="NCBI Taxonomy" id="83212"/>
    <lineage>
        <taxon>Eukaryota</taxon>
        <taxon>Fungi</taxon>
        <taxon>Dikarya</taxon>
        <taxon>Ascomycota</taxon>
        <taxon>Pezizomycotina</taxon>
        <taxon>Sordariomycetes</taxon>
        <taxon>Hypocreomycetidae</taxon>
        <taxon>Hypocreales</taxon>
        <taxon>Clavicipitaceae</taxon>
        <taxon>Claviceps</taxon>
    </lineage>
</organism>
<dbReference type="AlphaFoldDB" id="A0A8K0NKN1"/>
<gene>
    <name evidence="2" type="ORF">E4U42_000703</name>
</gene>
<accession>A0A8K0NKN1</accession>
<evidence type="ECO:0000256" key="1">
    <source>
        <dbReference type="SAM" id="MobiDB-lite"/>
    </source>
</evidence>
<dbReference type="EMBL" id="SRPY01000118">
    <property type="protein sequence ID" value="KAG5928407.1"/>
    <property type="molecule type" value="Genomic_DNA"/>
</dbReference>
<dbReference type="OrthoDB" id="5281164at2759"/>
<proteinExistence type="predicted"/>
<protein>
    <recommendedName>
        <fullName evidence="4">F-box domain-containing protein</fullName>
    </recommendedName>
</protein>
<reference evidence="2" key="1">
    <citation type="journal article" date="2020" name="bioRxiv">
        <title>Whole genome comparisons of ergot fungi reveals the divergence and evolution of species within the genus Claviceps are the result of varying mechanisms driving genome evolution and host range expansion.</title>
        <authorList>
            <person name="Wyka S.A."/>
            <person name="Mondo S.J."/>
            <person name="Liu M."/>
            <person name="Dettman J."/>
            <person name="Nalam V."/>
            <person name="Broders K.D."/>
        </authorList>
    </citation>
    <scope>NUCLEOTIDE SEQUENCE</scope>
    <source>
        <strain evidence="2">CCC 489</strain>
    </source>
</reference>
<sequence>MNMHQQQQQRLRAISSSTHGSHVDKPNTTSNSTTKANLASLPTELQLAISDLLIYPDALSLKHTSRAFYHLVDTGVELKIDWLVSRRKLHLECPNDRACDLRSDLQFCRGSVAYVHPPVCLSTRLSPDSLSELLGPLVSGMEH</sequence>